<dbReference type="OrthoDB" id="8562564at2"/>
<evidence type="ECO:0000313" key="2">
    <source>
        <dbReference type="Proteomes" id="UP000252884"/>
    </source>
</evidence>
<organism evidence="1 2">
    <name type="scientific">Pseudorhodoferax soli</name>
    <dbReference type="NCBI Taxonomy" id="545864"/>
    <lineage>
        <taxon>Bacteria</taxon>
        <taxon>Pseudomonadati</taxon>
        <taxon>Pseudomonadota</taxon>
        <taxon>Betaproteobacteria</taxon>
        <taxon>Burkholderiales</taxon>
        <taxon>Comamonadaceae</taxon>
    </lineage>
</organism>
<evidence type="ECO:0000313" key="1">
    <source>
        <dbReference type="EMBL" id="RCW71234.1"/>
    </source>
</evidence>
<protein>
    <submittedName>
        <fullName evidence="1">Uncharacterized protein</fullName>
    </submittedName>
</protein>
<dbReference type="EMBL" id="QPJK01000004">
    <property type="protein sequence ID" value="RCW71234.1"/>
    <property type="molecule type" value="Genomic_DNA"/>
</dbReference>
<name>A0A368XYZ6_9BURK</name>
<gene>
    <name evidence="1" type="ORF">DES41_10453</name>
</gene>
<proteinExistence type="predicted"/>
<sequence length="207" mass="20869">MGAALLAVLLVAGCASRPAVPDWQGNAHGALQAAVAATLNGEARVADAEMARARSEIARTGQPALLARAELVLCAARVASLDLDGCPAYAALAVDAAPAEQAYAAFLYGTVPPAQADLLPPQHRALAVGGSLGAEPQDPLARLVGTAVLLRQGRAAPADVAAAVQAASGQGWRRPLLAWLGAQLRGAESAGDAAAAQGIRRRIQLVN</sequence>
<dbReference type="Proteomes" id="UP000252884">
    <property type="component" value="Unassembled WGS sequence"/>
</dbReference>
<keyword evidence="2" id="KW-1185">Reference proteome</keyword>
<accession>A0A368XYZ6</accession>
<reference evidence="1 2" key="1">
    <citation type="submission" date="2018-07" db="EMBL/GenBank/DDBJ databases">
        <title>Genomic Encyclopedia of Type Strains, Phase IV (KMG-IV): sequencing the most valuable type-strain genomes for metagenomic binning, comparative biology and taxonomic classification.</title>
        <authorList>
            <person name="Goeker M."/>
        </authorList>
    </citation>
    <scope>NUCLEOTIDE SEQUENCE [LARGE SCALE GENOMIC DNA]</scope>
    <source>
        <strain evidence="1 2">DSM 21634</strain>
    </source>
</reference>
<dbReference type="AlphaFoldDB" id="A0A368XYZ6"/>
<comment type="caution">
    <text evidence="1">The sequence shown here is derived from an EMBL/GenBank/DDBJ whole genome shotgun (WGS) entry which is preliminary data.</text>
</comment>